<dbReference type="EC" id="6.1.1.17" evidence="8"/>
<proteinExistence type="inferred from homology"/>
<comment type="caution">
    <text evidence="11">The sequence shown here is derived from an EMBL/GenBank/DDBJ whole genome shotgun (WGS) entry which is preliminary data.</text>
</comment>
<dbReference type="InterPro" id="IPR020058">
    <property type="entry name" value="Glu/Gln-tRNA-synth_Ib_cat-dom"/>
</dbReference>
<protein>
    <recommendedName>
        <fullName evidence="8">Glutamate--tRNA ligase</fullName>
        <ecNumber evidence="8">6.1.1.17</ecNumber>
    </recommendedName>
    <alternativeName>
        <fullName evidence="8">Glutamyl-tRNA synthetase</fullName>
        <shortName evidence="8">GluRS</shortName>
    </alternativeName>
</protein>
<comment type="similarity">
    <text evidence="1 8">Belongs to the class-I aminoacyl-tRNA synthetase family. Glutamate--tRNA ligase type 1 subfamily.</text>
</comment>
<keyword evidence="5 8" id="KW-0067">ATP-binding</keyword>
<dbReference type="CDD" id="cd00808">
    <property type="entry name" value="GluRS_core"/>
    <property type="match status" value="1"/>
</dbReference>
<keyword evidence="2 8" id="KW-0963">Cytoplasm</keyword>
<dbReference type="InterPro" id="IPR014729">
    <property type="entry name" value="Rossmann-like_a/b/a_fold"/>
</dbReference>
<comment type="subcellular location">
    <subcellularLocation>
        <location evidence="8">Cytoplasm</location>
    </subcellularLocation>
</comment>
<gene>
    <name evidence="8" type="primary">gltX</name>
    <name evidence="11" type="ORF">A3I48_01820</name>
</gene>
<evidence type="ECO:0000256" key="8">
    <source>
        <dbReference type="HAMAP-Rule" id="MF_00022"/>
    </source>
</evidence>
<dbReference type="GO" id="GO:0004818">
    <property type="term" value="F:glutamate-tRNA ligase activity"/>
    <property type="evidence" value="ECO:0007669"/>
    <property type="project" value="UniProtKB-UniRule"/>
</dbReference>
<dbReference type="GO" id="GO:0000049">
    <property type="term" value="F:tRNA binding"/>
    <property type="evidence" value="ECO:0007669"/>
    <property type="project" value="InterPro"/>
</dbReference>
<dbReference type="InterPro" id="IPR020752">
    <property type="entry name" value="Glu-tRNA-synth_I_codon-bd_sub1"/>
</dbReference>
<dbReference type="HAMAP" id="MF_00022">
    <property type="entry name" value="Glu_tRNA_synth_type1"/>
    <property type="match status" value="1"/>
</dbReference>
<evidence type="ECO:0000256" key="2">
    <source>
        <dbReference type="ARBA" id="ARBA00022490"/>
    </source>
</evidence>
<dbReference type="InterPro" id="IPR001412">
    <property type="entry name" value="aa-tRNA-synth_I_CS"/>
</dbReference>
<dbReference type="InterPro" id="IPR049940">
    <property type="entry name" value="GluQ/Sye"/>
</dbReference>
<dbReference type="NCBIfam" id="TIGR00464">
    <property type="entry name" value="gltX_bact"/>
    <property type="match status" value="1"/>
</dbReference>
<dbReference type="InterPro" id="IPR004527">
    <property type="entry name" value="Glu-tRNA-ligase_bac/mito"/>
</dbReference>
<evidence type="ECO:0000259" key="9">
    <source>
        <dbReference type="Pfam" id="PF00749"/>
    </source>
</evidence>
<keyword evidence="4 8" id="KW-0547">Nucleotide-binding</keyword>
<feature type="domain" description="Aminoacyl-tRNA synthetase class I anticodon-binding" evidence="10">
    <location>
        <begin position="339"/>
        <end position="476"/>
    </location>
</feature>
<dbReference type="PROSITE" id="PS00178">
    <property type="entry name" value="AA_TRNA_LIGASE_I"/>
    <property type="match status" value="1"/>
</dbReference>
<dbReference type="SUPFAM" id="SSF52374">
    <property type="entry name" value="Nucleotidylyl transferase"/>
    <property type="match status" value="1"/>
</dbReference>
<dbReference type="InterPro" id="IPR033910">
    <property type="entry name" value="GluRS_core"/>
</dbReference>
<keyword evidence="7 8" id="KW-0030">Aminoacyl-tRNA synthetase</keyword>
<comment type="catalytic activity">
    <reaction evidence="8">
        <text>tRNA(Glu) + L-glutamate + ATP = L-glutamyl-tRNA(Glu) + AMP + diphosphate</text>
        <dbReference type="Rhea" id="RHEA:23540"/>
        <dbReference type="Rhea" id="RHEA-COMP:9663"/>
        <dbReference type="Rhea" id="RHEA-COMP:9680"/>
        <dbReference type="ChEBI" id="CHEBI:29985"/>
        <dbReference type="ChEBI" id="CHEBI:30616"/>
        <dbReference type="ChEBI" id="CHEBI:33019"/>
        <dbReference type="ChEBI" id="CHEBI:78442"/>
        <dbReference type="ChEBI" id="CHEBI:78520"/>
        <dbReference type="ChEBI" id="CHEBI:456215"/>
        <dbReference type="EC" id="6.1.1.17"/>
    </reaction>
</comment>
<dbReference type="Proteomes" id="UP000178859">
    <property type="component" value="Unassembled WGS sequence"/>
</dbReference>
<evidence type="ECO:0000256" key="3">
    <source>
        <dbReference type="ARBA" id="ARBA00022598"/>
    </source>
</evidence>
<dbReference type="FunFam" id="3.40.50.620:FF:000045">
    <property type="entry name" value="Glutamate--tRNA ligase, mitochondrial"/>
    <property type="match status" value="1"/>
</dbReference>
<keyword evidence="3 8" id="KW-0436">Ligase</keyword>
<feature type="binding site" evidence="8">
    <location>
        <position position="256"/>
    </location>
    <ligand>
        <name>ATP</name>
        <dbReference type="ChEBI" id="CHEBI:30616"/>
    </ligand>
</feature>
<dbReference type="PRINTS" id="PR00987">
    <property type="entry name" value="TRNASYNTHGLU"/>
</dbReference>
<dbReference type="PANTHER" id="PTHR43311">
    <property type="entry name" value="GLUTAMATE--TRNA LIGASE"/>
    <property type="match status" value="1"/>
</dbReference>
<sequence>MQVRTRIAPSPTGYPHIGTIYQAMYDFVFARKYQGRFITRIEDTDRSRFVEGAEQFIFESLDWFGLIADEDLRKGGEYGPYRQSERLEIYNKYAKQLIDQDYAYYCYCTKERLDLLRSKQQQKKQAPMYDKHCLSLSKEEVERNLSENIPHVIRLNVPRDQKIVVRDAVVGEVVFDSNQIDDQVLIKSDGFPTYHLAVVVDDYLMKITHVFRGSEWLPSTPKHILLYQFLGWGKDIPKYAHVPLLLDPEGAGKLSKRKGHAAVDFYQKEGYLPEAILNFLANIVWNHPSGQEIFSLKEFERAFELEPFKVEVKPQGARFDIRKLEWMNGEYIRKMSDSELTKRLQEFLIDHPAKDKIAPLVPLVKERIKKLSDFVPLTDFLWEKPEYDTAEFNKVKTENKKEILQQVFEKLEKMEKPWKAEVFEKTFRDLADELKIKAGEMFQLIRIAVSGQSVTPPLFESIQILGEEEACQRVKESLKFLEST</sequence>
<evidence type="ECO:0000256" key="6">
    <source>
        <dbReference type="ARBA" id="ARBA00022917"/>
    </source>
</evidence>
<dbReference type="Pfam" id="PF00749">
    <property type="entry name" value="tRNA-synt_1c"/>
    <property type="match status" value="1"/>
</dbReference>
<evidence type="ECO:0000256" key="5">
    <source>
        <dbReference type="ARBA" id="ARBA00022840"/>
    </source>
</evidence>
<evidence type="ECO:0000256" key="4">
    <source>
        <dbReference type="ARBA" id="ARBA00022741"/>
    </source>
</evidence>
<dbReference type="InterPro" id="IPR020751">
    <property type="entry name" value="aa-tRNA-synth_I_codon-bd_sub2"/>
</dbReference>
<dbReference type="GO" id="GO:0005829">
    <property type="term" value="C:cytosol"/>
    <property type="evidence" value="ECO:0007669"/>
    <property type="project" value="TreeGrafter"/>
</dbReference>
<dbReference type="Gene3D" id="1.10.8.70">
    <property type="entry name" value="Glutamate-tRNA synthetase, class I, anticodon-binding domain 1"/>
    <property type="match status" value="1"/>
</dbReference>
<dbReference type="SUPFAM" id="SSF48163">
    <property type="entry name" value="An anticodon-binding domain of class I aminoacyl-tRNA synthetases"/>
    <property type="match status" value="1"/>
</dbReference>
<keyword evidence="6 8" id="KW-0648">Protein biosynthesis</keyword>
<dbReference type="Pfam" id="PF19269">
    <property type="entry name" value="Anticodon_2"/>
    <property type="match status" value="1"/>
</dbReference>
<dbReference type="Gene3D" id="1.10.10.350">
    <property type="match status" value="1"/>
</dbReference>
<feature type="short sequence motif" description="'KMSKS' region" evidence="8">
    <location>
        <begin position="253"/>
        <end position="257"/>
    </location>
</feature>
<evidence type="ECO:0000256" key="7">
    <source>
        <dbReference type="ARBA" id="ARBA00023146"/>
    </source>
</evidence>
<comment type="caution">
    <text evidence="8">Lacks conserved residue(s) required for the propagation of feature annotation.</text>
</comment>
<accession>A0A1F5MHS0</accession>
<dbReference type="InterPro" id="IPR008925">
    <property type="entry name" value="aa_tRNA-synth_I_cd-bd_sf"/>
</dbReference>
<evidence type="ECO:0000313" key="11">
    <source>
        <dbReference type="EMBL" id="OGE64902.1"/>
    </source>
</evidence>
<dbReference type="GO" id="GO:0005524">
    <property type="term" value="F:ATP binding"/>
    <property type="evidence" value="ECO:0007669"/>
    <property type="project" value="UniProtKB-UniRule"/>
</dbReference>
<comment type="subunit">
    <text evidence="8">Monomer.</text>
</comment>
<comment type="function">
    <text evidence="8">Catalyzes the attachment of glutamate to tRNA(Glu) in a two-step reaction: glutamate is first activated by ATP to form Glu-AMP and then transferred to the acceptor end of tRNA(Glu).</text>
</comment>
<dbReference type="EMBL" id="MFDT01000022">
    <property type="protein sequence ID" value="OGE64902.1"/>
    <property type="molecule type" value="Genomic_DNA"/>
</dbReference>
<organism evidence="11 12">
    <name type="scientific">Candidatus Daviesbacteria bacterium RIFCSPLOWO2_02_FULL_36_7</name>
    <dbReference type="NCBI Taxonomy" id="1797792"/>
    <lineage>
        <taxon>Bacteria</taxon>
        <taxon>Candidatus Daviesiibacteriota</taxon>
    </lineage>
</organism>
<evidence type="ECO:0000313" key="12">
    <source>
        <dbReference type="Proteomes" id="UP000178859"/>
    </source>
</evidence>
<dbReference type="PANTHER" id="PTHR43311:SF2">
    <property type="entry name" value="GLUTAMATE--TRNA LIGASE, MITOCHONDRIAL-RELATED"/>
    <property type="match status" value="1"/>
</dbReference>
<dbReference type="GO" id="GO:0008270">
    <property type="term" value="F:zinc ion binding"/>
    <property type="evidence" value="ECO:0007669"/>
    <property type="project" value="InterPro"/>
</dbReference>
<evidence type="ECO:0000256" key="1">
    <source>
        <dbReference type="ARBA" id="ARBA00007894"/>
    </source>
</evidence>
<dbReference type="AlphaFoldDB" id="A0A1F5MHS0"/>
<dbReference type="InterPro" id="IPR045462">
    <property type="entry name" value="aa-tRNA-synth_I_cd-bd"/>
</dbReference>
<feature type="short sequence motif" description="'HIGH' region" evidence="8">
    <location>
        <begin position="9"/>
        <end position="19"/>
    </location>
</feature>
<evidence type="ECO:0000259" key="10">
    <source>
        <dbReference type="Pfam" id="PF19269"/>
    </source>
</evidence>
<name>A0A1F5MHS0_9BACT</name>
<dbReference type="InterPro" id="IPR000924">
    <property type="entry name" value="Glu/Gln-tRNA-synth"/>
</dbReference>
<dbReference type="GO" id="GO:0006424">
    <property type="term" value="P:glutamyl-tRNA aminoacylation"/>
    <property type="evidence" value="ECO:0007669"/>
    <property type="project" value="UniProtKB-UniRule"/>
</dbReference>
<feature type="domain" description="Glutamyl/glutaminyl-tRNA synthetase class Ib catalytic" evidence="9">
    <location>
        <begin position="2"/>
        <end position="325"/>
    </location>
</feature>
<dbReference type="Gene3D" id="3.40.50.620">
    <property type="entry name" value="HUPs"/>
    <property type="match status" value="1"/>
</dbReference>
<reference evidence="11 12" key="1">
    <citation type="journal article" date="2016" name="Nat. Commun.">
        <title>Thousands of microbial genomes shed light on interconnected biogeochemical processes in an aquifer system.</title>
        <authorList>
            <person name="Anantharaman K."/>
            <person name="Brown C.T."/>
            <person name="Hug L.A."/>
            <person name="Sharon I."/>
            <person name="Castelle C.J."/>
            <person name="Probst A.J."/>
            <person name="Thomas B.C."/>
            <person name="Singh A."/>
            <person name="Wilkins M.J."/>
            <person name="Karaoz U."/>
            <person name="Brodie E.L."/>
            <person name="Williams K.H."/>
            <person name="Hubbard S.S."/>
            <person name="Banfield J.F."/>
        </authorList>
    </citation>
    <scope>NUCLEOTIDE SEQUENCE [LARGE SCALE GENOMIC DNA]</scope>
</reference>